<dbReference type="GO" id="GO:0008270">
    <property type="term" value="F:zinc ion binding"/>
    <property type="evidence" value="ECO:0007669"/>
    <property type="project" value="UniProtKB-UniRule"/>
</dbReference>
<comment type="caution">
    <text evidence="15">Lacks conserved residue(s) required for the propagation of feature annotation.</text>
</comment>
<evidence type="ECO:0000256" key="5">
    <source>
        <dbReference type="ARBA" id="ARBA00022741"/>
    </source>
</evidence>
<feature type="binding site" evidence="15">
    <location>
        <position position="546"/>
    </location>
    <ligand>
        <name>Zn(2+)</name>
        <dbReference type="ChEBI" id="CHEBI:29105"/>
        <note>catalytic</note>
    </ligand>
</feature>
<comment type="similarity">
    <text evidence="14 15">In the central section; belongs to the AAA ATPase family.</text>
</comment>
<dbReference type="GO" id="GO:0004222">
    <property type="term" value="F:metalloendopeptidase activity"/>
    <property type="evidence" value="ECO:0007669"/>
    <property type="project" value="InterPro"/>
</dbReference>
<dbReference type="SUPFAM" id="SSF140990">
    <property type="entry name" value="FtsH protease domain-like"/>
    <property type="match status" value="1"/>
</dbReference>
<evidence type="ECO:0000256" key="9">
    <source>
        <dbReference type="ARBA" id="ARBA00022989"/>
    </source>
</evidence>
<dbReference type="Proteomes" id="UP000008206">
    <property type="component" value="Chromosome"/>
</dbReference>
<dbReference type="InterPro" id="IPR041569">
    <property type="entry name" value="AAA_lid_3"/>
</dbReference>
<dbReference type="SUPFAM" id="SSF52540">
    <property type="entry name" value="P-loop containing nucleoside triphosphate hydrolases"/>
    <property type="match status" value="1"/>
</dbReference>
<evidence type="ECO:0000256" key="15">
    <source>
        <dbReference type="HAMAP-Rule" id="MF_01458"/>
    </source>
</evidence>
<accession>E0UGU9</accession>
<evidence type="ECO:0000256" key="12">
    <source>
        <dbReference type="ARBA" id="ARBA00023136"/>
    </source>
</evidence>
<dbReference type="EC" id="3.4.24.-" evidence="15"/>
<feature type="domain" description="AAA+ ATPase" evidence="18">
    <location>
        <begin position="236"/>
        <end position="378"/>
    </location>
</feature>
<dbReference type="InterPro" id="IPR003593">
    <property type="entry name" value="AAA+_ATPase"/>
</dbReference>
<dbReference type="PROSITE" id="PS00674">
    <property type="entry name" value="AAA"/>
    <property type="match status" value="1"/>
</dbReference>
<evidence type="ECO:0000256" key="11">
    <source>
        <dbReference type="ARBA" id="ARBA00023078"/>
    </source>
</evidence>
<evidence type="ECO:0000256" key="14">
    <source>
        <dbReference type="ARBA" id="ARBA00061570"/>
    </source>
</evidence>
<dbReference type="RefSeq" id="WP_013322535.1">
    <property type="nucleotide sequence ID" value="NC_014501.1"/>
</dbReference>
<dbReference type="NCBIfam" id="TIGR01241">
    <property type="entry name" value="FtsH_fam"/>
    <property type="match status" value="1"/>
</dbReference>
<evidence type="ECO:0000313" key="20">
    <source>
        <dbReference type="Proteomes" id="UP000008206"/>
    </source>
</evidence>
<dbReference type="Gene3D" id="1.20.58.760">
    <property type="entry name" value="Peptidase M41"/>
    <property type="match status" value="1"/>
</dbReference>
<keyword evidence="9 15" id="KW-1133">Transmembrane helix</keyword>
<dbReference type="GO" id="GO:0005524">
    <property type="term" value="F:ATP binding"/>
    <property type="evidence" value="ECO:0007669"/>
    <property type="project" value="UniProtKB-UniRule"/>
</dbReference>
<evidence type="ECO:0000256" key="8">
    <source>
        <dbReference type="ARBA" id="ARBA00022840"/>
    </source>
</evidence>
<evidence type="ECO:0000313" key="19">
    <source>
        <dbReference type="EMBL" id="ADN14430.1"/>
    </source>
</evidence>
<dbReference type="SMART" id="SM00382">
    <property type="entry name" value="AAA"/>
    <property type="match status" value="1"/>
</dbReference>
<feature type="transmembrane region" description="Helical" evidence="15">
    <location>
        <begin position="12"/>
        <end position="33"/>
    </location>
</feature>
<dbReference type="STRING" id="497965.Cyan7822_2457"/>
<dbReference type="GO" id="GO:0004176">
    <property type="term" value="F:ATP-dependent peptidase activity"/>
    <property type="evidence" value="ECO:0007669"/>
    <property type="project" value="InterPro"/>
</dbReference>
<dbReference type="HAMAP" id="MF_01458">
    <property type="entry name" value="FtsH"/>
    <property type="match status" value="1"/>
</dbReference>
<dbReference type="KEGG" id="cyj:Cyan7822_2457"/>
<evidence type="ECO:0000256" key="16">
    <source>
        <dbReference type="RuleBase" id="RU003651"/>
    </source>
</evidence>
<keyword evidence="7 15" id="KW-0862">Zinc</keyword>
<comment type="similarity">
    <text evidence="16">Belongs to the AAA ATPase family.</text>
</comment>
<dbReference type="GO" id="GO:0016887">
    <property type="term" value="F:ATP hydrolysis activity"/>
    <property type="evidence" value="ECO:0007669"/>
    <property type="project" value="UniProtKB-UniRule"/>
</dbReference>
<feature type="binding site" evidence="15">
    <location>
        <begin position="244"/>
        <end position="251"/>
    </location>
    <ligand>
        <name>ATP</name>
        <dbReference type="ChEBI" id="CHEBI:30616"/>
    </ligand>
</feature>
<dbReference type="Pfam" id="PF00004">
    <property type="entry name" value="AAA"/>
    <property type="match status" value="1"/>
</dbReference>
<dbReference type="FunFam" id="1.10.8.60:FF:000001">
    <property type="entry name" value="ATP-dependent zinc metalloprotease FtsH"/>
    <property type="match status" value="1"/>
</dbReference>
<comment type="function">
    <text evidence="15">Acts as a processive, ATP-dependent zinc metallopeptidase for both cytoplasmic and membrane proteins. Plays a role in the quality control of integral membrane proteins.</text>
</comment>
<dbReference type="InterPro" id="IPR027417">
    <property type="entry name" value="P-loop_NTPase"/>
</dbReference>
<feature type="active site" evidence="15">
    <location>
        <position position="470"/>
    </location>
</feature>
<proteinExistence type="inferred from homology"/>
<comment type="cofactor">
    <cofactor evidence="15">
        <name>Zn(2+)</name>
        <dbReference type="ChEBI" id="CHEBI:29105"/>
    </cofactor>
    <text evidence="15">Binds 1 zinc ion per subunit.</text>
</comment>
<keyword evidence="4 15" id="KW-0479">Metal-binding</keyword>
<dbReference type="EMBL" id="CP002198">
    <property type="protein sequence ID" value="ADN14430.1"/>
    <property type="molecule type" value="Genomic_DNA"/>
</dbReference>
<dbReference type="InterPro" id="IPR005936">
    <property type="entry name" value="FtsH"/>
</dbReference>
<dbReference type="InterPro" id="IPR000642">
    <property type="entry name" value="Peptidase_M41"/>
</dbReference>
<dbReference type="MEROPS" id="M41.021"/>
<dbReference type="PANTHER" id="PTHR23076:SF113">
    <property type="entry name" value="ATP-DEPENDENT ZINC METALLOPROTEASE FTSH 1, CHLOROPLASTIC-RELATED"/>
    <property type="match status" value="1"/>
</dbReference>
<dbReference type="GO" id="GO:0031676">
    <property type="term" value="C:plasma membrane-derived thylakoid membrane"/>
    <property type="evidence" value="ECO:0007669"/>
    <property type="project" value="UniProtKB-SubCell"/>
</dbReference>
<name>E0UGU9_GLOV7</name>
<keyword evidence="5 15" id="KW-0547">Nucleotide-binding</keyword>
<dbReference type="Gene3D" id="3.30.720.210">
    <property type="match status" value="1"/>
</dbReference>
<evidence type="ECO:0000256" key="7">
    <source>
        <dbReference type="ARBA" id="ARBA00022833"/>
    </source>
</evidence>
<gene>
    <name evidence="15" type="primary">ftsH</name>
    <name evidence="19" type="ordered locus">Cyan7822_2457</name>
</gene>
<keyword evidence="8 15" id="KW-0067">ATP-binding</keyword>
<dbReference type="HOGENOM" id="CLU_000688_16_2_3"/>
<keyword evidence="10 15" id="KW-0482">Metalloprotease</keyword>
<evidence type="ECO:0000256" key="1">
    <source>
        <dbReference type="ARBA" id="ARBA00010044"/>
    </source>
</evidence>
<dbReference type="Gene3D" id="1.10.8.60">
    <property type="match status" value="1"/>
</dbReference>
<evidence type="ECO:0000256" key="13">
    <source>
        <dbReference type="ARBA" id="ARBA00060402"/>
    </source>
</evidence>
<protein>
    <recommendedName>
        <fullName evidence="15">ATP-dependent zinc metalloprotease FtsH</fullName>
        <ecNumber evidence="15">3.4.24.-</ecNumber>
    </recommendedName>
</protein>
<dbReference type="InterPro" id="IPR037219">
    <property type="entry name" value="Peptidase_M41-like"/>
</dbReference>
<evidence type="ECO:0000256" key="10">
    <source>
        <dbReference type="ARBA" id="ARBA00023049"/>
    </source>
</evidence>
<dbReference type="eggNOG" id="COG0465">
    <property type="taxonomic scope" value="Bacteria"/>
</dbReference>
<evidence type="ECO:0000256" key="6">
    <source>
        <dbReference type="ARBA" id="ARBA00022801"/>
    </source>
</evidence>
<keyword evidence="2 15" id="KW-0645">Protease</keyword>
<dbReference type="FunFam" id="1.20.58.760:FF:000001">
    <property type="entry name" value="ATP-dependent zinc metalloprotease FtsH"/>
    <property type="match status" value="1"/>
</dbReference>
<keyword evidence="6 15" id="KW-0378">Hydrolase</keyword>
<keyword evidence="20" id="KW-1185">Reference proteome</keyword>
<keyword evidence="11 15" id="KW-0793">Thylakoid</keyword>
<dbReference type="FunFam" id="3.40.50.300:FF:000001">
    <property type="entry name" value="ATP-dependent zinc metalloprotease FtsH"/>
    <property type="match status" value="1"/>
</dbReference>
<comment type="similarity">
    <text evidence="1 15">In the C-terminal section; belongs to the peptidase M41 family.</text>
</comment>
<feature type="binding site" evidence="15">
    <location>
        <position position="473"/>
    </location>
    <ligand>
        <name>Zn(2+)</name>
        <dbReference type="ChEBI" id="CHEBI:29105"/>
        <note>catalytic</note>
    </ligand>
</feature>
<dbReference type="PANTHER" id="PTHR23076">
    <property type="entry name" value="METALLOPROTEASE M41 FTSH"/>
    <property type="match status" value="1"/>
</dbReference>
<sequence length="672" mass="73385">MTIKNKWQPPRIPPLGSLILILAGVSFVAYLFWPRSASVSDIPLNPYSTFLEQVDKGEVEQARIGDEIILYKLKPSPSDLPALENVIPSNPITPQDSGNPFYSSGSRSEGTTNTQPGKILATIPLSDPQLPQFLRAKGVVFEAAPPPKYGWLTTLLAWVVPPIILVAAMQYFVYRNDDTRHSLLFNKNKAKVYLEGEADQITFADVAGAEEAKTELVEIVEFLKDPERFKRIGARIPKGVLLVGPPGTGKTLLAKAVAGEAGVTFFSISASEFVELFVGTGAARVRDLFEQAKQQAPCIIFIDELDAIGKSRASGGTSSGGNDEREQTLNQLLTEMDGFGVGEATVIVLAATNRPETLDPALLRPGRFDRQVLVDRPDLSGRLAILEIYARKIQLAEDVNLKAIATSTPGFAGADLANLVNEAALLAARRQQEKVSQQDFKEAIERVIAGLEKKSRVLSQEEKEIVAYHEVGHAIVGAVMPGGGKVEKISIVPRGMSALGYTLKLPTEDRFLMTEEEYRQQIAMLLGGRAAEEIIFGHVTNGASDDLRRATEIAERMVTTYGMSKVLGPLAYDKGNSSNFLNYGNGSNRRPVSDETAKAIDEEVKQIVEGSYQQALIILNYNRSLLNQITQQLLETEVIEGEALHNLLNQVASLQESLQNFQTHSPTVQSFV</sequence>
<feature type="region of interest" description="Disordered" evidence="17">
    <location>
        <begin position="84"/>
        <end position="117"/>
    </location>
</feature>
<comment type="subunit">
    <text evidence="15">Homohexamer.</text>
</comment>
<dbReference type="InterPro" id="IPR003959">
    <property type="entry name" value="ATPase_AAA_core"/>
</dbReference>
<keyword evidence="12 15" id="KW-0472">Membrane</keyword>
<dbReference type="CDD" id="cd19501">
    <property type="entry name" value="RecA-like_FtsH"/>
    <property type="match status" value="1"/>
</dbReference>
<dbReference type="InterPro" id="IPR003960">
    <property type="entry name" value="ATPase_AAA_CS"/>
</dbReference>
<evidence type="ECO:0000256" key="4">
    <source>
        <dbReference type="ARBA" id="ARBA00022723"/>
    </source>
</evidence>
<dbReference type="GO" id="GO:0030163">
    <property type="term" value="P:protein catabolic process"/>
    <property type="evidence" value="ECO:0007669"/>
    <property type="project" value="UniProtKB-UniRule"/>
</dbReference>
<evidence type="ECO:0000256" key="2">
    <source>
        <dbReference type="ARBA" id="ARBA00022670"/>
    </source>
</evidence>
<feature type="compositionally biased region" description="Polar residues" evidence="17">
    <location>
        <begin position="87"/>
        <end position="116"/>
    </location>
</feature>
<evidence type="ECO:0000256" key="17">
    <source>
        <dbReference type="SAM" id="MobiDB-lite"/>
    </source>
</evidence>
<dbReference type="OrthoDB" id="568406at2"/>
<comment type="subcellular location">
    <subcellularLocation>
        <location evidence="13 15">Cellular thylakoid membrane</location>
        <topology evidence="13 15">Multi-pass membrane protein</topology>
        <orientation evidence="13 15">Stromal side</orientation>
    </subcellularLocation>
</comment>
<dbReference type="Pfam" id="PF17862">
    <property type="entry name" value="AAA_lid_3"/>
    <property type="match status" value="1"/>
</dbReference>
<dbReference type="AlphaFoldDB" id="E0UGU9"/>
<dbReference type="Pfam" id="PF01434">
    <property type="entry name" value="Peptidase_M41"/>
    <property type="match status" value="1"/>
</dbReference>
<reference evidence="20" key="1">
    <citation type="journal article" date="2011" name="MBio">
        <title>Novel metabolic attributes of the genus Cyanothece, comprising a group of unicellular nitrogen-fixing Cyanobacteria.</title>
        <authorList>
            <person name="Bandyopadhyay A."/>
            <person name="Elvitigala T."/>
            <person name="Welsh E."/>
            <person name="Stockel J."/>
            <person name="Liberton M."/>
            <person name="Min H."/>
            <person name="Sherman L.A."/>
            <person name="Pakrasi H.B."/>
        </authorList>
    </citation>
    <scope>NUCLEOTIDE SEQUENCE [LARGE SCALE GENOMIC DNA]</scope>
    <source>
        <strain evidence="20">PCC 7822</strain>
    </source>
</reference>
<keyword evidence="3 15" id="KW-0812">Transmembrane</keyword>
<feature type="binding site" evidence="15">
    <location>
        <position position="469"/>
    </location>
    <ligand>
        <name>Zn(2+)</name>
        <dbReference type="ChEBI" id="CHEBI:29105"/>
        <note>catalytic</note>
    </ligand>
</feature>
<organism evidence="19 20">
    <name type="scientific">Gloeothece verrucosa (strain PCC 7822)</name>
    <name type="common">Cyanothece sp. (strain PCC 7822)</name>
    <dbReference type="NCBI Taxonomy" id="497965"/>
    <lineage>
        <taxon>Bacteria</taxon>
        <taxon>Bacillati</taxon>
        <taxon>Cyanobacteriota</taxon>
        <taxon>Cyanophyceae</taxon>
        <taxon>Oscillatoriophycideae</taxon>
        <taxon>Chroococcales</taxon>
        <taxon>Aphanothecaceae</taxon>
        <taxon>Gloeothece</taxon>
        <taxon>Gloeothece verrucosa</taxon>
    </lineage>
</organism>
<dbReference type="Gene3D" id="3.40.50.300">
    <property type="entry name" value="P-loop containing nucleotide triphosphate hydrolases"/>
    <property type="match status" value="1"/>
</dbReference>
<dbReference type="GO" id="GO:0006508">
    <property type="term" value="P:proteolysis"/>
    <property type="evidence" value="ECO:0007669"/>
    <property type="project" value="UniProtKB-KW"/>
</dbReference>
<evidence type="ECO:0000256" key="3">
    <source>
        <dbReference type="ARBA" id="ARBA00022692"/>
    </source>
</evidence>
<evidence type="ECO:0000259" key="18">
    <source>
        <dbReference type="SMART" id="SM00382"/>
    </source>
</evidence>